<dbReference type="PROSITE" id="PS00041">
    <property type="entry name" value="HTH_ARAC_FAMILY_1"/>
    <property type="match status" value="1"/>
</dbReference>
<feature type="modified residue" description="4-aspartylphosphate" evidence="4">
    <location>
        <position position="59"/>
    </location>
</feature>
<keyword evidence="5" id="KW-0472">Membrane</keyword>
<keyword evidence="5" id="KW-0812">Transmembrane</keyword>
<proteinExistence type="predicted"/>
<evidence type="ECO:0000313" key="9">
    <source>
        <dbReference type="Proteomes" id="UP001519887"/>
    </source>
</evidence>
<dbReference type="SMART" id="SM00342">
    <property type="entry name" value="HTH_ARAC"/>
    <property type="match status" value="1"/>
</dbReference>
<evidence type="ECO:0000256" key="5">
    <source>
        <dbReference type="SAM" id="Phobius"/>
    </source>
</evidence>
<dbReference type="PANTHER" id="PTHR43280">
    <property type="entry name" value="ARAC-FAMILY TRANSCRIPTIONAL REGULATOR"/>
    <property type="match status" value="1"/>
</dbReference>
<evidence type="ECO:0000256" key="4">
    <source>
        <dbReference type="PROSITE-ProRule" id="PRU00169"/>
    </source>
</evidence>
<dbReference type="EMBL" id="JAHZIK010001259">
    <property type="protein sequence ID" value="MBW7458594.1"/>
    <property type="molecule type" value="Genomic_DNA"/>
</dbReference>
<dbReference type="SUPFAM" id="SSF52172">
    <property type="entry name" value="CheY-like"/>
    <property type="match status" value="1"/>
</dbReference>
<feature type="transmembrane region" description="Helical" evidence="5">
    <location>
        <begin position="6"/>
        <end position="28"/>
    </location>
</feature>
<evidence type="ECO:0000313" key="8">
    <source>
        <dbReference type="EMBL" id="MBW7458594.1"/>
    </source>
</evidence>
<evidence type="ECO:0000256" key="3">
    <source>
        <dbReference type="ARBA" id="ARBA00023163"/>
    </source>
</evidence>
<dbReference type="InterPro" id="IPR020449">
    <property type="entry name" value="Tscrpt_reg_AraC-type_HTH"/>
</dbReference>
<gene>
    <name evidence="8" type="ORF">K0U00_31585</name>
</gene>
<dbReference type="Gene3D" id="3.40.50.2300">
    <property type="match status" value="1"/>
</dbReference>
<dbReference type="Gene3D" id="1.10.10.60">
    <property type="entry name" value="Homeodomain-like"/>
    <property type="match status" value="2"/>
</dbReference>
<accession>A0ABS7CCJ0</accession>
<dbReference type="SUPFAM" id="SSF46689">
    <property type="entry name" value="Homeodomain-like"/>
    <property type="match status" value="2"/>
</dbReference>
<evidence type="ECO:0000259" key="7">
    <source>
        <dbReference type="PROSITE" id="PS50110"/>
    </source>
</evidence>
<keyword evidence="9" id="KW-1185">Reference proteome</keyword>
<dbReference type="InterPro" id="IPR011006">
    <property type="entry name" value="CheY-like_superfamily"/>
</dbReference>
<dbReference type="InterPro" id="IPR001789">
    <property type="entry name" value="Sig_transdc_resp-reg_receiver"/>
</dbReference>
<keyword evidence="1" id="KW-0805">Transcription regulation</keyword>
<evidence type="ECO:0000256" key="2">
    <source>
        <dbReference type="ARBA" id="ARBA00023125"/>
    </source>
</evidence>
<keyword evidence="5" id="KW-1133">Transmembrane helix</keyword>
<organism evidence="8 9">
    <name type="scientific">Paenibacillus sepulcri</name>
    <dbReference type="NCBI Taxonomy" id="359917"/>
    <lineage>
        <taxon>Bacteria</taxon>
        <taxon>Bacillati</taxon>
        <taxon>Bacillota</taxon>
        <taxon>Bacilli</taxon>
        <taxon>Bacillales</taxon>
        <taxon>Paenibacillaceae</taxon>
        <taxon>Paenibacillus</taxon>
    </lineage>
</organism>
<dbReference type="SMART" id="SM00448">
    <property type="entry name" value="REC"/>
    <property type="match status" value="1"/>
</dbReference>
<protein>
    <submittedName>
        <fullName evidence="8">Helix-turn-helix domain-containing protein</fullName>
    </submittedName>
</protein>
<dbReference type="InterPro" id="IPR018062">
    <property type="entry name" value="HTH_AraC-typ_CS"/>
</dbReference>
<name>A0ABS7CCJ0_9BACL</name>
<dbReference type="Proteomes" id="UP001519887">
    <property type="component" value="Unassembled WGS sequence"/>
</dbReference>
<dbReference type="PROSITE" id="PS50110">
    <property type="entry name" value="RESPONSE_REGULATORY"/>
    <property type="match status" value="1"/>
</dbReference>
<dbReference type="PRINTS" id="PR00032">
    <property type="entry name" value="HTHARAC"/>
</dbReference>
<dbReference type="InterPro" id="IPR018060">
    <property type="entry name" value="HTH_AraC"/>
</dbReference>
<dbReference type="PROSITE" id="PS01124">
    <property type="entry name" value="HTH_ARAC_FAMILY_2"/>
    <property type="match status" value="1"/>
</dbReference>
<feature type="domain" description="HTH araC/xylS-type" evidence="6">
    <location>
        <begin position="440"/>
        <end position="538"/>
    </location>
</feature>
<evidence type="ECO:0000256" key="1">
    <source>
        <dbReference type="ARBA" id="ARBA00023015"/>
    </source>
</evidence>
<evidence type="ECO:0000259" key="6">
    <source>
        <dbReference type="PROSITE" id="PS01124"/>
    </source>
</evidence>
<keyword evidence="3" id="KW-0804">Transcription</keyword>
<dbReference type="InterPro" id="IPR009057">
    <property type="entry name" value="Homeodomain-like_sf"/>
</dbReference>
<dbReference type="CDD" id="cd17536">
    <property type="entry name" value="REC_YesN-like"/>
    <property type="match status" value="1"/>
</dbReference>
<feature type="domain" description="Response regulatory" evidence="7">
    <location>
        <begin position="7"/>
        <end position="124"/>
    </location>
</feature>
<dbReference type="Pfam" id="PF12833">
    <property type="entry name" value="HTH_18"/>
    <property type="match status" value="1"/>
</dbReference>
<keyword evidence="4" id="KW-0597">Phosphoprotein</keyword>
<dbReference type="PANTHER" id="PTHR43280:SF2">
    <property type="entry name" value="HTH-TYPE TRANSCRIPTIONAL REGULATOR EXSA"/>
    <property type="match status" value="1"/>
</dbReference>
<dbReference type="Pfam" id="PF00072">
    <property type="entry name" value="Response_reg"/>
    <property type="match status" value="1"/>
</dbReference>
<keyword evidence="2" id="KW-0238">DNA-binding</keyword>
<comment type="caution">
    <text evidence="8">The sequence shown here is derived from an EMBL/GenBank/DDBJ whole genome shotgun (WGS) entry which is preliminary data.</text>
</comment>
<reference evidence="8 9" key="1">
    <citation type="submission" date="2021-07" db="EMBL/GenBank/DDBJ databases">
        <title>Paenibacillus radiodurans sp. nov., isolated from the southeastern edge of Tengger Desert.</title>
        <authorList>
            <person name="Zhang G."/>
        </authorList>
    </citation>
    <scope>NUCLEOTIDE SEQUENCE [LARGE SCALE GENOMIC DNA]</scope>
    <source>
        <strain evidence="8 9">CCM 7311</strain>
    </source>
</reference>
<sequence length="538" mass="62210">MYSFFYSFFLFFDYFSFCFFISVIIRWLEFYHTLHSACKNGAAALEKARAQPPDIVVTDIGMPQMDGIQLIAELKQLKPDIRVVILSCMDDFSYAQKAVRLQVDDYVLKETMNQQQMIELLTRIRSELADRSRISAQIDSFKSIAEENEMAQKQTLLHKMLHGTETAVPAWIREAELLGIALEGKSYLPIMCYLNPDAQVRERLIQDSPMMLALMTAVTEVMQAQPGVLLLPNNVREYIILIPYRRTLKENAYEAFRPLIQELHLQLKRQFGMVATFIYGNAAGDPLELSAEISWLLGGSAYRFYLAEGGIYPRSAFTEFAGGDLYEHYPDALGEIRDAFLEEEEDRLGGIIIRWMALIRSRRYPPEIVKEWTLKILYDIQSRLLALQHYQTTFSLEVLHQTIADISTLDELAAWVQKFFRERIPLVQLIYSQSRRSEILEAQQYVTKHINKKITLEEVADILHINSSYFSRLFKKETGHNFINYVTFAKMERAKELLDKTGISVEKIAEKLGYDNKSYFTKLFKKHTGSTPGEYRGA</sequence>